<feature type="transmembrane region" description="Helical" evidence="4">
    <location>
        <begin position="94"/>
        <end position="110"/>
    </location>
</feature>
<sequence>MNYRMLNLLSLSHLANDINQGALPALLPFLIVKHTLSYSAAAGIMFAFTITSTVIQPLLGHLADRFNNSWLIPSGLIMAGGGLALTGLSPNYTMILLAVIMSGIGSAAFHPEAARHVDLYSDHKKATAMSYFGVGGSIGFSLGPLLMTASILYFGLNGTMVMFVPVAIVALIFRAQLRQSTACNKSPQTVQKIQTRADHKDDWGAFCKLTLTIVGKSIIFYAFLTFIPLYWTTVLQQTKLAGGMALTLFSVAGILGNFLGGKLADRFGYKTIVVSGCTLLVPTIPAFILTNNVYFAAILLALTGAFLLLTYGPTVVMGQKYIPNHVGLSSGMTLGVAFSIGGGVTPLLGSLADAHGVGTALSTITIIPVLIMFLSFTLKPLELHAVVK</sequence>
<evidence type="ECO:0000256" key="4">
    <source>
        <dbReference type="SAM" id="Phobius"/>
    </source>
</evidence>
<dbReference type="OrthoDB" id="9814001at2"/>
<dbReference type="EMBL" id="FNQN01000007">
    <property type="protein sequence ID" value="SEA56126.1"/>
    <property type="molecule type" value="Genomic_DNA"/>
</dbReference>
<protein>
    <submittedName>
        <fullName evidence="6">MFS transporter, FSR family, fosmidomycin resistance protein</fullName>
    </submittedName>
</protein>
<dbReference type="InterPro" id="IPR036259">
    <property type="entry name" value="MFS_trans_sf"/>
</dbReference>
<dbReference type="InterPro" id="IPR011701">
    <property type="entry name" value="MFS"/>
</dbReference>
<dbReference type="CDD" id="cd17478">
    <property type="entry name" value="MFS_FsR"/>
    <property type="match status" value="1"/>
</dbReference>
<dbReference type="Pfam" id="PF07690">
    <property type="entry name" value="MFS_1"/>
    <property type="match status" value="1"/>
</dbReference>
<dbReference type="SUPFAM" id="SSF103473">
    <property type="entry name" value="MFS general substrate transporter"/>
    <property type="match status" value="1"/>
</dbReference>
<feature type="transmembrane region" description="Helical" evidence="4">
    <location>
        <begin position="240"/>
        <end position="260"/>
    </location>
</feature>
<dbReference type="PROSITE" id="PS50850">
    <property type="entry name" value="MFS"/>
    <property type="match status" value="1"/>
</dbReference>
<evidence type="ECO:0000313" key="7">
    <source>
        <dbReference type="Proteomes" id="UP000199409"/>
    </source>
</evidence>
<feature type="transmembrane region" description="Helical" evidence="4">
    <location>
        <begin position="36"/>
        <end position="58"/>
    </location>
</feature>
<feature type="transmembrane region" description="Helical" evidence="4">
    <location>
        <begin position="218"/>
        <end position="234"/>
    </location>
</feature>
<gene>
    <name evidence="6" type="ORF">SAMN05660420_02463</name>
</gene>
<keyword evidence="1 4" id="KW-0812">Transmembrane</keyword>
<evidence type="ECO:0000256" key="3">
    <source>
        <dbReference type="ARBA" id="ARBA00023136"/>
    </source>
</evidence>
<dbReference type="InterPro" id="IPR020846">
    <property type="entry name" value="MFS_dom"/>
</dbReference>
<feature type="transmembrane region" description="Helical" evidence="4">
    <location>
        <begin position="294"/>
        <end position="314"/>
    </location>
</feature>
<evidence type="ECO:0000256" key="2">
    <source>
        <dbReference type="ARBA" id="ARBA00022989"/>
    </source>
</evidence>
<evidence type="ECO:0000259" key="5">
    <source>
        <dbReference type="PROSITE" id="PS50850"/>
    </source>
</evidence>
<keyword evidence="2 4" id="KW-1133">Transmembrane helix</keyword>
<dbReference type="PANTHER" id="PTHR43129">
    <property type="entry name" value="FOSMIDOMYCIN RESISTANCE PROTEIN"/>
    <property type="match status" value="1"/>
</dbReference>
<evidence type="ECO:0000256" key="1">
    <source>
        <dbReference type="ARBA" id="ARBA00022692"/>
    </source>
</evidence>
<dbReference type="Gene3D" id="1.20.1250.20">
    <property type="entry name" value="MFS general substrate transporter like domains"/>
    <property type="match status" value="2"/>
</dbReference>
<keyword evidence="3 4" id="KW-0472">Membrane</keyword>
<dbReference type="GO" id="GO:0022857">
    <property type="term" value="F:transmembrane transporter activity"/>
    <property type="evidence" value="ECO:0007669"/>
    <property type="project" value="InterPro"/>
</dbReference>
<feature type="transmembrane region" description="Helical" evidence="4">
    <location>
        <begin position="70"/>
        <end position="88"/>
    </location>
</feature>
<dbReference type="AlphaFoldDB" id="A0A1H4C6Z9"/>
<feature type="transmembrane region" description="Helical" evidence="4">
    <location>
        <begin position="131"/>
        <end position="154"/>
    </location>
</feature>
<feature type="transmembrane region" description="Helical" evidence="4">
    <location>
        <begin position="160"/>
        <end position="177"/>
    </location>
</feature>
<dbReference type="Proteomes" id="UP000199409">
    <property type="component" value="Unassembled WGS sequence"/>
</dbReference>
<feature type="transmembrane region" description="Helical" evidence="4">
    <location>
        <begin position="267"/>
        <end position="288"/>
    </location>
</feature>
<feature type="transmembrane region" description="Helical" evidence="4">
    <location>
        <begin position="360"/>
        <end position="378"/>
    </location>
</feature>
<reference evidence="6 7" key="1">
    <citation type="submission" date="2016-10" db="EMBL/GenBank/DDBJ databases">
        <authorList>
            <person name="de Groot N.N."/>
        </authorList>
    </citation>
    <scope>NUCLEOTIDE SEQUENCE [LARGE SCALE GENOMIC DNA]</scope>
    <source>
        <strain evidence="6 7">DSM 7343</strain>
    </source>
</reference>
<accession>A0A1H4C6Z9</accession>
<evidence type="ECO:0000313" key="6">
    <source>
        <dbReference type="EMBL" id="SEA56126.1"/>
    </source>
</evidence>
<proteinExistence type="predicted"/>
<dbReference type="GO" id="GO:0005886">
    <property type="term" value="C:plasma membrane"/>
    <property type="evidence" value="ECO:0007669"/>
    <property type="project" value="TreeGrafter"/>
</dbReference>
<organism evidence="6 7">
    <name type="scientific">Desulfuromusa kysingii</name>
    <dbReference type="NCBI Taxonomy" id="37625"/>
    <lineage>
        <taxon>Bacteria</taxon>
        <taxon>Pseudomonadati</taxon>
        <taxon>Thermodesulfobacteriota</taxon>
        <taxon>Desulfuromonadia</taxon>
        <taxon>Desulfuromonadales</taxon>
        <taxon>Geopsychrobacteraceae</taxon>
        <taxon>Desulfuromusa</taxon>
    </lineage>
</organism>
<dbReference type="PANTHER" id="PTHR43129:SF1">
    <property type="entry name" value="FOSMIDOMYCIN RESISTANCE PROTEIN"/>
    <property type="match status" value="1"/>
</dbReference>
<name>A0A1H4C6Z9_9BACT</name>
<keyword evidence="7" id="KW-1185">Reference proteome</keyword>
<feature type="transmembrane region" description="Helical" evidence="4">
    <location>
        <begin position="326"/>
        <end position="348"/>
    </location>
</feature>
<dbReference type="STRING" id="37625.SAMN05660420_02463"/>
<feature type="domain" description="Major facilitator superfamily (MFS) profile" evidence="5">
    <location>
        <begin position="5"/>
        <end position="383"/>
    </location>
</feature>